<dbReference type="EMBL" id="BEZZ01179057">
    <property type="protein sequence ID" value="GCC45831.1"/>
    <property type="molecule type" value="Genomic_DNA"/>
</dbReference>
<protein>
    <recommendedName>
        <fullName evidence="3">DUF1419 domain-containing protein</fullName>
    </recommendedName>
</protein>
<feature type="non-terminal residue" evidence="1">
    <location>
        <position position="162"/>
    </location>
</feature>
<evidence type="ECO:0000313" key="2">
    <source>
        <dbReference type="Proteomes" id="UP000287033"/>
    </source>
</evidence>
<dbReference type="Pfam" id="PF07215">
    <property type="entry name" value="DUF1419"/>
    <property type="match status" value="1"/>
</dbReference>
<accession>A0A401TT73</accession>
<dbReference type="InterPro" id="IPR009862">
    <property type="entry name" value="DUF1419"/>
</dbReference>
<dbReference type="AlphaFoldDB" id="A0A401TT73"/>
<dbReference type="Proteomes" id="UP000287033">
    <property type="component" value="Unassembled WGS sequence"/>
</dbReference>
<proteinExistence type="predicted"/>
<organism evidence="1 2">
    <name type="scientific">Chiloscyllium punctatum</name>
    <name type="common">Brownbanded bambooshark</name>
    <name type="synonym">Hemiscyllium punctatum</name>
    <dbReference type="NCBI Taxonomy" id="137246"/>
    <lineage>
        <taxon>Eukaryota</taxon>
        <taxon>Metazoa</taxon>
        <taxon>Chordata</taxon>
        <taxon>Craniata</taxon>
        <taxon>Vertebrata</taxon>
        <taxon>Chondrichthyes</taxon>
        <taxon>Elasmobranchii</taxon>
        <taxon>Galeomorphii</taxon>
        <taxon>Galeoidea</taxon>
        <taxon>Orectolobiformes</taxon>
        <taxon>Hemiscylliidae</taxon>
        <taxon>Chiloscyllium</taxon>
    </lineage>
</organism>
<gene>
    <name evidence="1" type="ORF">chiPu_0030275</name>
</gene>
<sequence>MFRMFNRHRGDPAVVESDAEHLFAGEWFEIAEREHDYMLEILPPLWMRADMFAMREFMTDNVTSIFFALLVDGRKRFFHAYCNLFDKGSVERMRAAIIARESRPAKAMTRDERLEHIWSSTHDDYRGYAGKGWPAPLQGRRTVLVYCGGLGTVLKPLCDLTD</sequence>
<comment type="caution">
    <text evidence="1">The sequence shown here is derived from an EMBL/GenBank/DDBJ whole genome shotgun (WGS) entry which is preliminary data.</text>
</comment>
<name>A0A401TT73_CHIPU</name>
<evidence type="ECO:0008006" key="3">
    <source>
        <dbReference type="Google" id="ProtNLM"/>
    </source>
</evidence>
<reference evidence="1 2" key="1">
    <citation type="journal article" date="2018" name="Nat. Ecol. Evol.">
        <title>Shark genomes provide insights into elasmobranch evolution and the origin of vertebrates.</title>
        <authorList>
            <person name="Hara Y"/>
            <person name="Yamaguchi K"/>
            <person name="Onimaru K"/>
            <person name="Kadota M"/>
            <person name="Koyanagi M"/>
            <person name="Keeley SD"/>
            <person name="Tatsumi K"/>
            <person name="Tanaka K"/>
            <person name="Motone F"/>
            <person name="Kageyama Y"/>
            <person name="Nozu R"/>
            <person name="Adachi N"/>
            <person name="Nishimura O"/>
            <person name="Nakagawa R"/>
            <person name="Tanegashima C"/>
            <person name="Kiyatake I"/>
            <person name="Matsumoto R"/>
            <person name="Murakumo K"/>
            <person name="Nishida K"/>
            <person name="Terakita A"/>
            <person name="Kuratani S"/>
            <person name="Sato K"/>
            <person name="Hyodo S Kuraku.S."/>
        </authorList>
    </citation>
    <scope>NUCLEOTIDE SEQUENCE [LARGE SCALE GENOMIC DNA]</scope>
</reference>
<evidence type="ECO:0000313" key="1">
    <source>
        <dbReference type="EMBL" id="GCC45831.1"/>
    </source>
</evidence>
<keyword evidence="2" id="KW-1185">Reference proteome</keyword>